<dbReference type="Gene3D" id="1.10.540.10">
    <property type="entry name" value="Acyl-CoA dehydrogenase/oxidase, N-terminal domain"/>
    <property type="match status" value="1"/>
</dbReference>
<organism evidence="2 3">
    <name type="scientific">Catenuloplanes indicus</name>
    <dbReference type="NCBI Taxonomy" id="137267"/>
    <lineage>
        <taxon>Bacteria</taxon>
        <taxon>Bacillati</taxon>
        <taxon>Actinomycetota</taxon>
        <taxon>Actinomycetes</taxon>
        <taxon>Micromonosporales</taxon>
        <taxon>Micromonosporaceae</taxon>
        <taxon>Catenuloplanes</taxon>
    </lineage>
</organism>
<evidence type="ECO:0000313" key="3">
    <source>
        <dbReference type="Proteomes" id="UP001240236"/>
    </source>
</evidence>
<dbReference type="SUPFAM" id="SSF56645">
    <property type="entry name" value="Acyl-CoA dehydrogenase NM domain-like"/>
    <property type="match status" value="1"/>
</dbReference>
<evidence type="ECO:0000313" key="2">
    <source>
        <dbReference type="EMBL" id="MDQ0366614.1"/>
    </source>
</evidence>
<comment type="caution">
    <text evidence="2">The sequence shown here is derived from an EMBL/GenBank/DDBJ whole genome shotgun (WGS) entry which is preliminary data.</text>
</comment>
<dbReference type="Proteomes" id="UP001240236">
    <property type="component" value="Unassembled WGS sequence"/>
</dbReference>
<dbReference type="InterPro" id="IPR046373">
    <property type="entry name" value="Acyl-CoA_Oxase/DH_mid-dom_sf"/>
</dbReference>
<proteinExistence type="predicted"/>
<dbReference type="Gene3D" id="2.40.110.10">
    <property type="entry name" value="Butyryl-CoA Dehydrogenase, subunit A, domain 2"/>
    <property type="match status" value="1"/>
</dbReference>
<dbReference type="RefSeq" id="WP_307240084.1">
    <property type="nucleotide sequence ID" value="NZ_JAUSUZ010000001.1"/>
</dbReference>
<protein>
    <submittedName>
        <fullName evidence="2">Alkylation response protein AidB-like acyl-CoA dehydrogenase</fullName>
    </submittedName>
</protein>
<dbReference type="PIRSF" id="PIRSF016578">
    <property type="entry name" value="HsaA"/>
    <property type="match status" value="1"/>
</dbReference>
<dbReference type="EMBL" id="JAUSUZ010000001">
    <property type="protein sequence ID" value="MDQ0366614.1"/>
    <property type="molecule type" value="Genomic_DNA"/>
</dbReference>
<dbReference type="Gene3D" id="1.20.140.10">
    <property type="entry name" value="Butyryl-CoA Dehydrogenase, subunit A, domain 3"/>
    <property type="match status" value="1"/>
</dbReference>
<dbReference type="Pfam" id="PF02771">
    <property type="entry name" value="Acyl-CoA_dh_N"/>
    <property type="match status" value="1"/>
</dbReference>
<accession>A0AAE3W0M0</accession>
<dbReference type="InterPro" id="IPR009100">
    <property type="entry name" value="AcylCoA_DH/oxidase_NM_dom_sf"/>
</dbReference>
<dbReference type="InterPro" id="IPR037069">
    <property type="entry name" value="AcylCoA_DH/ox_N_sf"/>
</dbReference>
<evidence type="ECO:0000259" key="1">
    <source>
        <dbReference type="Pfam" id="PF02771"/>
    </source>
</evidence>
<name>A0AAE3W0M0_9ACTN</name>
<keyword evidence="3" id="KW-1185">Reference proteome</keyword>
<dbReference type="AlphaFoldDB" id="A0AAE3W0M0"/>
<sequence length="390" mass="41451">MKAGRPPTPEQRQAEHHRWVTRAERVAELIDGHARRTDGRDPAPPVAEAELLRQHGLLTLLTPAAHGGAGLTWRTALAAVRVLARADGRIGYLLGDHYVSNASIWLAGGPRVQSLLGRPSAERQWLWSDVVVPGAAPLELTADGDGYRLSGTRLAPIGVAAADMTVVAAADTGTAEPLLVGVPRESKGVSFTPEPESGVPRPDGVNVRYDRVWIPSEHVVCSLDPDTATPRSSLLGLAVQAVSGHLCLGIAEGAMRYCRGGAPGAAPPGARALAGYGTWLAALDAAGELANRIAEQIGDAAARPTLTWPERAELAARVSRLPILAADLATEVTFGLYETTSDWPATAQQGFDRFWRDARAYTASMPLDKRRREVAQHFLTGAEPARTDLA</sequence>
<gene>
    <name evidence="2" type="ORF">J2S42_003283</name>
</gene>
<dbReference type="GO" id="GO:0050660">
    <property type="term" value="F:flavin adenine dinucleotide binding"/>
    <property type="evidence" value="ECO:0007669"/>
    <property type="project" value="InterPro"/>
</dbReference>
<dbReference type="InterPro" id="IPR013786">
    <property type="entry name" value="AcylCoA_DH/ox_N"/>
</dbReference>
<reference evidence="2 3" key="1">
    <citation type="submission" date="2023-07" db="EMBL/GenBank/DDBJ databases">
        <title>Sequencing the genomes of 1000 actinobacteria strains.</title>
        <authorList>
            <person name="Klenk H.-P."/>
        </authorList>
    </citation>
    <scope>NUCLEOTIDE SEQUENCE [LARGE SCALE GENOMIC DNA]</scope>
    <source>
        <strain evidence="2 3">DSM 44709</strain>
    </source>
</reference>
<dbReference type="GO" id="GO:0016627">
    <property type="term" value="F:oxidoreductase activity, acting on the CH-CH group of donors"/>
    <property type="evidence" value="ECO:0007669"/>
    <property type="project" value="InterPro"/>
</dbReference>
<feature type="domain" description="Acyl-CoA dehydrogenase/oxidase N-terminal" evidence="1">
    <location>
        <begin position="26"/>
        <end position="108"/>
    </location>
</feature>